<organism evidence="7 8">
    <name type="scientific">Actinomycetospora straminea</name>
    <dbReference type="NCBI Taxonomy" id="663607"/>
    <lineage>
        <taxon>Bacteria</taxon>
        <taxon>Bacillati</taxon>
        <taxon>Actinomycetota</taxon>
        <taxon>Actinomycetes</taxon>
        <taxon>Pseudonocardiales</taxon>
        <taxon>Pseudonocardiaceae</taxon>
        <taxon>Actinomycetospora</taxon>
    </lineage>
</organism>
<reference evidence="8" key="1">
    <citation type="journal article" date="2019" name="Int. J. Syst. Evol. Microbiol.">
        <title>The Global Catalogue of Microorganisms (GCM) 10K type strain sequencing project: providing services to taxonomists for standard genome sequencing and annotation.</title>
        <authorList>
            <consortium name="The Broad Institute Genomics Platform"/>
            <consortium name="The Broad Institute Genome Sequencing Center for Infectious Disease"/>
            <person name="Wu L."/>
            <person name="Ma J."/>
        </authorList>
    </citation>
    <scope>NUCLEOTIDE SEQUENCE [LARGE SCALE GENOMIC DNA]</scope>
    <source>
        <strain evidence="8">JCM 17983</strain>
    </source>
</reference>
<feature type="domain" description="Alcohol dehydrogenase-like C-terminal" evidence="6">
    <location>
        <begin position="178"/>
        <end position="279"/>
    </location>
</feature>
<dbReference type="InterPro" id="IPR013149">
    <property type="entry name" value="ADH-like_C"/>
</dbReference>
<proteinExistence type="inferred from homology"/>
<accession>A0ABP9FBU6</accession>
<evidence type="ECO:0000256" key="3">
    <source>
        <dbReference type="ARBA" id="ARBA00022723"/>
    </source>
</evidence>
<evidence type="ECO:0000256" key="5">
    <source>
        <dbReference type="ARBA" id="ARBA00023002"/>
    </source>
</evidence>
<dbReference type="PANTHER" id="PTHR43350">
    <property type="entry name" value="NAD-DEPENDENT ALCOHOL DEHYDROGENASE"/>
    <property type="match status" value="1"/>
</dbReference>
<dbReference type="InterPro" id="IPR011032">
    <property type="entry name" value="GroES-like_sf"/>
</dbReference>
<evidence type="ECO:0000256" key="1">
    <source>
        <dbReference type="ARBA" id="ARBA00001947"/>
    </source>
</evidence>
<evidence type="ECO:0000256" key="2">
    <source>
        <dbReference type="ARBA" id="ARBA00008072"/>
    </source>
</evidence>
<evidence type="ECO:0000313" key="7">
    <source>
        <dbReference type="EMBL" id="GAA4897083.1"/>
    </source>
</evidence>
<dbReference type="SUPFAM" id="SSF51735">
    <property type="entry name" value="NAD(P)-binding Rossmann-fold domains"/>
    <property type="match status" value="1"/>
</dbReference>
<comment type="caution">
    <text evidence="7">The sequence shown here is derived from an EMBL/GenBank/DDBJ whole genome shotgun (WGS) entry which is preliminary data.</text>
</comment>
<keyword evidence="4" id="KW-0862">Zinc</keyword>
<evidence type="ECO:0000256" key="4">
    <source>
        <dbReference type="ARBA" id="ARBA00022833"/>
    </source>
</evidence>
<dbReference type="Gene3D" id="3.40.50.720">
    <property type="entry name" value="NAD(P)-binding Rossmann-like Domain"/>
    <property type="match status" value="1"/>
</dbReference>
<dbReference type="Gene3D" id="3.90.180.10">
    <property type="entry name" value="Medium-chain alcohol dehydrogenases, catalytic domain"/>
    <property type="match status" value="1"/>
</dbReference>
<dbReference type="CDD" id="cd08255">
    <property type="entry name" value="2-desacetyl-2-hydroxyethyl_bacteriochlorophyllide_like"/>
    <property type="match status" value="1"/>
</dbReference>
<dbReference type="Pfam" id="PF00107">
    <property type="entry name" value="ADH_zinc_N"/>
    <property type="match status" value="1"/>
</dbReference>
<dbReference type="RefSeq" id="WP_274235121.1">
    <property type="nucleotide sequence ID" value="NZ_BAABHQ010000033.1"/>
</dbReference>
<name>A0ABP9FBU6_9PSEU</name>
<dbReference type="Proteomes" id="UP001500457">
    <property type="component" value="Unassembled WGS sequence"/>
</dbReference>
<comment type="similarity">
    <text evidence="2">Belongs to the zinc-containing alcohol dehydrogenase family.</text>
</comment>
<comment type="cofactor">
    <cofactor evidence="1">
        <name>Zn(2+)</name>
        <dbReference type="ChEBI" id="CHEBI:29105"/>
    </cofactor>
</comment>
<dbReference type="InterPro" id="IPR036291">
    <property type="entry name" value="NAD(P)-bd_dom_sf"/>
</dbReference>
<protein>
    <recommendedName>
        <fullName evidence="6">Alcohol dehydrogenase-like C-terminal domain-containing protein</fullName>
    </recommendedName>
</protein>
<dbReference type="SUPFAM" id="SSF50129">
    <property type="entry name" value="GroES-like"/>
    <property type="match status" value="1"/>
</dbReference>
<keyword evidence="5" id="KW-0560">Oxidoreductase</keyword>
<dbReference type="PANTHER" id="PTHR43350:SF19">
    <property type="entry name" value="D-GULOSIDE 3-DEHYDROGENASE"/>
    <property type="match status" value="1"/>
</dbReference>
<sequence length="363" mass="37712">MPESLLLVVDGPGRVRFVPDEPAGPRPEGGFDVVTRFSGLSAGTDLSWVKGTNPMLATAWDQELGLFDGTRPGAGYPVRKVGYMQVGEVVDAGPASGRAVGDLVAMTYGHRTAHRADPVTERVVPLPPGLDPVLGIYAAHMGPICANGVLHAAAEEGGDTLDGGVRDRVVAVVGAGVVGLLTALFAAELGAASVTVLDPTPGRRAVAEALGLATRDPDEPGVVADLKRGWRHGPGDHGADVVFQCRGRAAALATALRLLRPQATVVDLAFYADGAEAVRLGEEFHHNGLGVRCAQIGRVPRSLRGSWDRDRLSAATLDLLAARGDDLLAHVVTDRVPLAEAPGHLVALADGRRHAGVQTVFTA</sequence>
<dbReference type="EMBL" id="BAABHQ010000033">
    <property type="protein sequence ID" value="GAA4897083.1"/>
    <property type="molecule type" value="Genomic_DNA"/>
</dbReference>
<evidence type="ECO:0000313" key="8">
    <source>
        <dbReference type="Proteomes" id="UP001500457"/>
    </source>
</evidence>
<keyword evidence="3" id="KW-0479">Metal-binding</keyword>
<evidence type="ECO:0000259" key="6">
    <source>
        <dbReference type="Pfam" id="PF00107"/>
    </source>
</evidence>
<keyword evidence="8" id="KW-1185">Reference proteome</keyword>
<gene>
    <name evidence="7" type="ORF">GCM10023203_59640</name>
</gene>